<dbReference type="InterPro" id="IPR023996">
    <property type="entry name" value="TonB-dep_OMP_SusC/RagA"/>
</dbReference>
<reference evidence="3 8" key="3">
    <citation type="journal article" date="2020" name="Microbiome">
        <title>Single-cell genomics of uncultured bacteria reveals dietary fiber responders in the mouse gut microbiota.</title>
        <authorList>
            <person name="Chijiiwa R."/>
            <person name="Hosokawa M."/>
            <person name="Kogawa M."/>
            <person name="Nishikawa Y."/>
            <person name="Ide K."/>
            <person name="Sakanashi C."/>
            <person name="Takahashi K."/>
            <person name="Takeyama H."/>
        </authorList>
    </citation>
    <scope>NUCLEOTIDE SEQUENCE [LARGE SCALE GENOMIC DNA]</scope>
    <source>
        <strain evidence="3">IMSAGC_001</strain>
    </source>
</reference>
<evidence type="ECO:0000259" key="2">
    <source>
        <dbReference type="Pfam" id="PF07715"/>
    </source>
</evidence>
<evidence type="ECO:0000256" key="1">
    <source>
        <dbReference type="SAM" id="SignalP"/>
    </source>
</evidence>
<dbReference type="EMBL" id="RAZM01000048">
    <property type="protein sequence ID" value="RLT79464.1"/>
    <property type="molecule type" value="Genomic_DNA"/>
</dbReference>
<name>A0A3L8A656_9BACE</name>
<dbReference type="Proteomes" id="UP000491181">
    <property type="component" value="Unassembled WGS sequence"/>
</dbReference>
<evidence type="ECO:0000313" key="6">
    <source>
        <dbReference type="Proteomes" id="UP000267159"/>
    </source>
</evidence>
<dbReference type="EMBL" id="BLLS01000040">
    <property type="protein sequence ID" value="GFH86402.1"/>
    <property type="molecule type" value="Genomic_DNA"/>
</dbReference>
<reference evidence="4 6" key="1">
    <citation type="submission" date="2018-09" db="EMBL/GenBank/DDBJ databases">
        <title>Murine metabolic-syndrome-specific gut microbial biobank.</title>
        <authorList>
            <person name="Liu C."/>
        </authorList>
    </citation>
    <scope>NUCLEOTIDE SEQUENCE [LARGE SCALE GENOMIC DNA]</scope>
    <source>
        <strain evidence="4 6">0.1X-D8-26</strain>
    </source>
</reference>
<keyword evidence="1" id="KW-0732">Signal</keyword>
<dbReference type="Proteomes" id="UP000267159">
    <property type="component" value="Unassembled WGS sequence"/>
</dbReference>
<dbReference type="GeneID" id="93048647"/>
<feature type="domain" description="TonB-dependent receptor plug" evidence="2">
    <location>
        <begin position="43"/>
        <end position="133"/>
    </location>
</feature>
<accession>A0A3L8A656</accession>
<dbReference type="NCBIfam" id="TIGR04056">
    <property type="entry name" value="OMP_RagA_SusC"/>
    <property type="match status" value="1"/>
</dbReference>
<dbReference type="Gene3D" id="2.170.130.10">
    <property type="entry name" value="TonB-dependent receptor, plug domain"/>
    <property type="match status" value="1"/>
</dbReference>
<gene>
    <name evidence="3" type="primary">susC_42</name>
    <name evidence="4" type="ORF">D7Y07_13565</name>
    <name evidence="5" type="ORF">E4T97_05815</name>
    <name evidence="3" type="ORF">IMSAGC001_01810</name>
</gene>
<dbReference type="InterPro" id="IPR037066">
    <property type="entry name" value="Plug_dom_sf"/>
</dbReference>
<feature type="chain" id="PRO_5036084041" evidence="1">
    <location>
        <begin position="24"/>
        <end position="936"/>
    </location>
</feature>
<evidence type="ECO:0000313" key="8">
    <source>
        <dbReference type="Proteomes" id="UP000491181"/>
    </source>
</evidence>
<dbReference type="Pfam" id="PF07715">
    <property type="entry name" value="Plug"/>
    <property type="match status" value="1"/>
</dbReference>
<protein>
    <submittedName>
        <fullName evidence="4">SusC/RagA family TonB-linked outer membrane protein</fullName>
    </submittedName>
    <submittedName>
        <fullName evidence="3">TonB-dependent receptor SusC</fullName>
    </submittedName>
</protein>
<evidence type="ECO:0000313" key="3">
    <source>
        <dbReference type="EMBL" id="GFH86402.1"/>
    </source>
</evidence>
<evidence type="ECO:0000313" key="4">
    <source>
        <dbReference type="EMBL" id="RLT79464.1"/>
    </source>
</evidence>
<dbReference type="EMBL" id="SPPV01000008">
    <property type="protein sequence ID" value="TFU51204.1"/>
    <property type="molecule type" value="Genomic_DNA"/>
</dbReference>
<comment type="caution">
    <text evidence="4">The sequence shown here is derived from an EMBL/GenBank/DDBJ whole genome shotgun (WGS) entry which is preliminary data.</text>
</comment>
<proteinExistence type="predicted"/>
<dbReference type="SUPFAM" id="SSF56935">
    <property type="entry name" value="Porins"/>
    <property type="match status" value="1"/>
</dbReference>
<feature type="signal peptide" evidence="1">
    <location>
        <begin position="1"/>
        <end position="23"/>
    </location>
</feature>
<evidence type="ECO:0000313" key="7">
    <source>
        <dbReference type="Proteomes" id="UP000298073"/>
    </source>
</evidence>
<dbReference type="InterPro" id="IPR012910">
    <property type="entry name" value="Plug_dom"/>
</dbReference>
<dbReference type="Proteomes" id="UP000298073">
    <property type="component" value="Unassembled WGS sequence"/>
</dbReference>
<keyword evidence="3" id="KW-0675">Receptor</keyword>
<dbReference type="RefSeq" id="WP_024987993.1">
    <property type="nucleotide sequence ID" value="NZ_BLLS01000040.1"/>
</dbReference>
<evidence type="ECO:0000313" key="5">
    <source>
        <dbReference type="EMBL" id="TFU51204.1"/>
    </source>
</evidence>
<dbReference type="STRING" id="1235814.GCA_000613385_01574"/>
<dbReference type="AlphaFoldDB" id="A0A3L8A656"/>
<organism evidence="4 6">
    <name type="scientific">Bacteroides acidifaciens</name>
    <dbReference type="NCBI Taxonomy" id="85831"/>
    <lineage>
        <taxon>Bacteria</taxon>
        <taxon>Pseudomonadati</taxon>
        <taxon>Bacteroidota</taxon>
        <taxon>Bacteroidia</taxon>
        <taxon>Bacteroidales</taxon>
        <taxon>Bacteroidaceae</taxon>
        <taxon>Bacteroides</taxon>
    </lineage>
</organism>
<reference evidence="5 7" key="2">
    <citation type="submission" date="2019-03" db="EMBL/GenBank/DDBJ databases">
        <title>Diversity of the mouse oral microbiome.</title>
        <authorList>
            <person name="Joseph S."/>
            <person name="Aduse-Opoku J."/>
            <person name="Curtis M."/>
            <person name="Wade W."/>
            <person name="Hashim A."/>
        </authorList>
    </citation>
    <scope>NUCLEOTIDE SEQUENCE [LARGE SCALE GENOMIC DNA]</scope>
    <source>
        <strain evidence="5 7">P2318</strain>
    </source>
</reference>
<sequence>MKQIHKNIILSAGLLFASAGLMAQTDVEKTDTLAQKVNVAFRTVDRADLMGGVSSVNVEELTNKSYSLYSLDNMQSLVGGYNGQLWNMGEALVLVDGVPREANNIRPTEIAQITFLKAAQAVVLYGSRGAKGVILITTKRGCDKDLRVSARANVGINVPKSYPKYLASAEYMTLYNEALRNDGLDPAFSDEQIYNYASGSNPYRYPNINFFSDDYIRKTSQDYNGVAEFSGGGRYANFYTNIGYESSNDLLNFGESKNNRNSRLNIRGNVDLRMNDWISGWVNANAIFYDSRHDKADYWANSATLRPTAPGSAPLVPFIPIEFVDKNDAASWTLINNSNYLIDGKYLLGGTQLNMTNPFAAMYASGYQKATSRRFQFDAGINLDLYKVLKGLSFRTQFSVDYGTSYITSIDDDYAVYEASWNNAFGSDRITSLTKYNMDKHTGTQNVSGSTAYQTIYFSAQFGYQNTFANNHHVNALLLAQGSQQTYSGTYHRTSNANLGLQLDYNYAGKYYADLSMAAVHSAKLPEGNRIGLSPSFTLGWRLSEEGFLKDADWLDNLKLTAGYSVLNQDLDISDYYMYATKFTQAGTWWGWSEVNNSMQTTDFLQGGNPDLGYIKRKEFTVGLDASLWKGLVRLNANYFMTNTEGLLAQPQNYPSYFQTYYPKSDMRPYINMNNQRRTGVDLSVNVGKKHGDFEWNVGLVGMYYTSKNTKWDENVKYDWLKAEGEAIDALRGYQCIGFFKDAADVESSAKVNANTKPGDLKYVDQNNDGVINEQDQVVLGKWGASWVMGLNLTAKYKGFTLFVAGTGSFGGKGLKDNSYMHVYGDRKYSEVVRGRWTEKTADIATYPRLTTQGGDLNFVASDFWLYDTSRFDLNRVQLSYDFPAAMLKGKLVKGLQIYANGTSLLTLAKERKYMEMNVGTSPQCRSYALGVKVDF</sequence>